<evidence type="ECO:0000256" key="3">
    <source>
        <dbReference type="SAM" id="MobiDB-lite"/>
    </source>
</evidence>
<evidence type="ECO:0000256" key="1">
    <source>
        <dbReference type="ARBA" id="ARBA00023015"/>
    </source>
</evidence>
<feature type="compositionally biased region" description="Basic and acidic residues" evidence="3">
    <location>
        <begin position="105"/>
        <end position="114"/>
    </location>
</feature>
<dbReference type="EMBL" id="JACYWE010000001">
    <property type="protein sequence ID" value="MBD8505031.1"/>
    <property type="molecule type" value="Genomic_DNA"/>
</dbReference>
<keyword evidence="2" id="KW-0804">Transcription</keyword>
<name>A0A927J988_9ACTN</name>
<reference evidence="5" key="1">
    <citation type="submission" date="2020-09" db="EMBL/GenBank/DDBJ databases">
        <title>Hoyosella lacisalsi sp. nov., a halotolerant actinobacterium isolated from soil of Lake Gudzhirganskoe.</title>
        <authorList>
            <person name="Yang Q."/>
            <person name="Guo P.Y."/>
            <person name="Liu S.W."/>
            <person name="Li F.N."/>
            <person name="Sun C.H."/>
        </authorList>
    </citation>
    <scope>NUCLEOTIDE SEQUENCE</scope>
    <source>
        <strain evidence="5">G463</strain>
    </source>
</reference>
<dbReference type="Proteomes" id="UP000642993">
    <property type="component" value="Unassembled WGS sequence"/>
</dbReference>
<evidence type="ECO:0000256" key="2">
    <source>
        <dbReference type="ARBA" id="ARBA00023163"/>
    </source>
</evidence>
<protein>
    <submittedName>
        <fullName evidence="5">Zf-HC2 domain-containing protein</fullName>
    </submittedName>
</protein>
<proteinExistence type="predicted"/>
<feature type="domain" description="Putative zinc-finger" evidence="4">
    <location>
        <begin position="24"/>
        <end position="58"/>
    </location>
</feature>
<evidence type="ECO:0000313" key="6">
    <source>
        <dbReference type="Proteomes" id="UP000642993"/>
    </source>
</evidence>
<feature type="region of interest" description="Disordered" evidence="3">
    <location>
        <begin position="94"/>
        <end position="114"/>
    </location>
</feature>
<keyword evidence="6" id="KW-1185">Reference proteome</keyword>
<dbReference type="InterPro" id="IPR027383">
    <property type="entry name" value="Znf_put"/>
</dbReference>
<dbReference type="InterPro" id="IPR041916">
    <property type="entry name" value="Anti_sigma_zinc_sf"/>
</dbReference>
<dbReference type="Gene3D" id="1.10.10.1320">
    <property type="entry name" value="Anti-sigma factor, zinc-finger domain"/>
    <property type="match status" value="1"/>
</dbReference>
<evidence type="ECO:0000313" key="5">
    <source>
        <dbReference type="EMBL" id="MBD8505031.1"/>
    </source>
</evidence>
<organism evidence="5 6">
    <name type="scientific">Lolliginicoccus lacisalsi</name>
    <dbReference type="NCBI Taxonomy" id="2742202"/>
    <lineage>
        <taxon>Bacteria</taxon>
        <taxon>Bacillati</taxon>
        <taxon>Actinomycetota</taxon>
        <taxon>Actinomycetes</taxon>
        <taxon>Mycobacteriales</taxon>
        <taxon>Hoyosellaceae</taxon>
        <taxon>Lolliginicoccus</taxon>
    </lineage>
</organism>
<sequence length="114" mass="12643">MNHHSDTTPDGPDPFVDNALRISCADAIELVTGYLDSSLDDADLQAFEEHTSRCEACQVYIDQVRRTIRITAAGRDTSVEVRPRDFPTLLELFAQQHPRTSNEPTGKDQDGATP</sequence>
<keyword evidence="1" id="KW-0805">Transcription regulation</keyword>
<evidence type="ECO:0000259" key="4">
    <source>
        <dbReference type="Pfam" id="PF13490"/>
    </source>
</evidence>
<gene>
    <name evidence="5" type="ORF">HT102_00820</name>
</gene>
<accession>A0A927J988</accession>
<dbReference type="AlphaFoldDB" id="A0A927J988"/>
<dbReference type="Pfam" id="PF13490">
    <property type="entry name" value="zf-HC2"/>
    <property type="match status" value="1"/>
</dbReference>
<dbReference type="RefSeq" id="WP_192037516.1">
    <property type="nucleotide sequence ID" value="NZ_JACYWE010000001.1"/>
</dbReference>
<comment type="caution">
    <text evidence="5">The sequence shown here is derived from an EMBL/GenBank/DDBJ whole genome shotgun (WGS) entry which is preliminary data.</text>
</comment>